<dbReference type="InterPro" id="IPR011008">
    <property type="entry name" value="Dimeric_a/b-barrel"/>
</dbReference>
<organism evidence="2 3">
    <name type="scientific">Sphingomonas gei</name>
    <dbReference type="NCBI Taxonomy" id="1395960"/>
    <lineage>
        <taxon>Bacteria</taxon>
        <taxon>Pseudomonadati</taxon>
        <taxon>Pseudomonadota</taxon>
        <taxon>Alphaproteobacteria</taxon>
        <taxon>Sphingomonadales</taxon>
        <taxon>Sphingomonadaceae</taxon>
        <taxon>Sphingomonas</taxon>
    </lineage>
</organism>
<dbReference type="EMBL" id="SRXT01000009">
    <property type="protein sequence ID" value="TGX49119.1"/>
    <property type="molecule type" value="Genomic_DNA"/>
</dbReference>
<evidence type="ECO:0000259" key="1">
    <source>
        <dbReference type="Pfam" id="PF07045"/>
    </source>
</evidence>
<accession>A0A4S1WZT2</accession>
<comment type="caution">
    <text evidence="2">The sequence shown here is derived from an EMBL/GenBank/DDBJ whole genome shotgun (WGS) entry which is preliminary data.</text>
</comment>
<dbReference type="Gene3D" id="3.30.70.100">
    <property type="match status" value="1"/>
</dbReference>
<feature type="domain" description="DUF1330" evidence="1">
    <location>
        <begin position="11"/>
        <end position="96"/>
    </location>
</feature>
<protein>
    <submittedName>
        <fullName evidence="2">DUF1330 domain-containing protein</fullName>
    </submittedName>
</protein>
<dbReference type="OrthoDB" id="9806380at2"/>
<dbReference type="Proteomes" id="UP000306147">
    <property type="component" value="Unassembled WGS sequence"/>
</dbReference>
<dbReference type="SUPFAM" id="SSF54909">
    <property type="entry name" value="Dimeric alpha+beta barrel"/>
    <property type="match status" value="1"/>
</dbReference>
<evidence type="ECO:0000313" key="3">
    <source>
        <dbReference type="Proteomes" id="UP000306147"/>
    </source>
</evidence>
<keyword evidence="3" id="KW-1185">Reference proteome</keyword>
<sequence length="104" mass="10754">MMAESAVLVVIEIVSVEDPAGLQTYAQRASALIGSFGGQLVAQGGVPVDEGAAFAPLVIQRWPSEAAFRAWIASDAYRPLNELRLASATMKAAIVPTSVGPDAA</sequence>
<reference evidence="2 3" key="1">
    <citation type="submission" date="2019-04" db="EMBL/GenBank/DDBJ databases">
        <title>Sphingomonas psychrotolerans sp. nov., isolated from soil in the Tianshan Mountains, Xinjiang, China.</title>
        <authorList>
            <person name="Luo Y."/>
            <person name="Sheng H."/>
        </authorList>
    </citation>
    <scope>NUCLEOTIDE SEQUENCE [LARGE SCALE GENOMIC DNA]</scope>
    <source>
        <strain evidence="2 3">ZFGT-11</strain>
    </source>
</reference>
<dbReference type="InterPro" id="IPR010753">
    <property type="entry name" value="DUF1330"/>
</dbReference>
<evidence type="ECO:0000313" key="2">
    <source>
        <dbReference type="EMBL" id="TGX49119.1"/>
    </source>
</evidence>
<name>A0A4S1WZT2_9SPHN</name>
<proteinExistence type="predicted"/>
<gene>
    <name evidence="2" type="ORF">E5A73_19950</name>
</gene>
<dbReference type="Pfam" id="PF07045">
    <property type="entry name" value="DUF1330"/>
    <property type="match status" value="1"/>
</dbReference>
<dbReference type="AlphaFoldDB" id="A0A4S1WZT2"/>